<organism evidence="7 8">
    <name type="scientific">Agrococcus baldri</name>
    <dbReference type="NCBI Taxonomy" id="153730"/>
    <lineage>
        <taxon>Bacteria</taxon>
        <taxon>Bacillati</taxon>
        <taxon>Actinomycetota</taxon>
        <taxon>Actinomycetes</taxon>
        <taxon>Micrococcales</taxon>
        <taxon>Microbacteriaceae</taxon>
        <taxon>Agrococcus</taxon>
    </lineage>
</organism>
<dbReference type="RefSeq" id="WP_146792322.1">
    <property type="nucleotide sequence ID" value="NZ_BJUU01000001.1"/>
</dbReference>
<evidence type="ECO:0000256" key="5">
    <source>
        <dbReference type="SAM" id="MobiDB-lite"/>
    </source>
</evidence>
<dbReference type="Proteomes" id="UP000321749">
    <property type="component" value="Unassembled WGS sequence"/>
</dbReference>
<name>A0AA87UQY2_9MICO</name>
<keyword evidence="4" id="KW-0175">Coiled coil</keyword>
<evidence type="ECO:0000259" key="6">
    <source>
        <dbReference type="Pfam" id="PF13476"/>
    </source>
</evidence>
<dbReference type="InterPro" id="IPR027417">
    <property type="entry name" value="P-loop_NTPase"/>
</dbReference>
<gene>
    <name evidence="7" type="ORF">ABA31_02960</name>
</gene>
<dbReference type="InterPro" id="IPR038729">
    <property type="entry name" value="Rad50/SbcC_AAA"/>
</dbReference>
<dbReference type="PANTHER" id="PTHR32114:SF2">
    <property type="entry name" value="ABC TRANSPORTER ABCH.3"/>
    <property type="match status" value="1"/>
</dbReference>
<feature type="coiled-coil region" evidence="4">
    <location>
        <begin position="545"/>
        <end position="572"/>
    </location>
</feature>
<keyword evidence="8" id="KW-1185">Reference proteome</keyword>
<comment type="caution">
    <text evidence="7">The sequence shown here is derived from an EMBL/GenBank/DDBJ whole genome shotgun (WGS) entry which is preliminary data.</text>
</comment>
<evidence type="ECO:0000256" key="4">
    <source>
        <dbReference type="SAM" id="Coils"/>
    </source>
</evidence>
<evidence type="ECO:0000313" key="7">
    <source>
        <dbReference type="EMBL" id="GEK78945.1"/>
    </source>
</evidence>
<dbReference type="GO" id="GO:0016887">
    <property type="term" value="F:ATP hydrolysis activity"/>
    <property type="evidence" value="ECO:0007669"/>
    <property type="project" value="InterPro"/>
</dbReference>
<sequence length="997" mass="103301">MRLLRLELAAFGPYRERFEIDFTSFDADGVYLIAGPTGAGKSSILDAVTFALYGSAPRYDARPHLRSDLAGPEQATWVQLELAVGDRVLRVRRSPEYERPKQRGTGTTREKASAQLLELVDGVWQPLSSSAAEVGTEIGSILGLTKDEFLQVILLAQGGFAEFLAASSDERKRLLQRLFGTGSMQRLREMLLADAKQLDAARGELERSRDERGARVLEADAALDARESPEAEEASEEAAPGPVDEPALAGAESRLAAHVERADAAARAAAGTEAAAREAHRSATAIAERFVRRAAAEAELRGLEEAAGAVDADRARLAEADRAAEVASALDRWSRADADAEHAEASAAESAELLPEGVEPTLDVVAHEHQLAVDAGAFANAAAELEGGLPALERAAAQAVARAEEADRAAAAAGAARAEAPAQREAIASAREAAATRAAGLAAAERTLESVAGRLAARDEADSLAAPLRDARAAAAGTAAAQAEAAAEAQRLQAARIAGIAGELAGGLTAGEACPVCGALEHPAPHPPADDAVSADDVAAALAVGEAAMLAAREANDELASLERRLAGLEAVAGADDRASLTAELTAARAERDACAAAEAERELRNDELARHDERAAGLAERASALEAEAEAARTAAALAATRLDDARTRLQRELDGHESAAALLAAVSRRTRALRAWLDAEAQRARTLAEQERAAQAGEAALVSHGLLDRAAASAMRLEAAERTALRERIRTHDDAVASASGVLAQAELAALEGEAPELEPVERALAEATAASAAAARAAAAATTTRDHVAADLRAAREAIRSLAEGAEHAATVRALAAALHGDNELRQDIETYVLATRLGAIIDAANLRLAAMTDGRFTLLHDEATAYRRKASGLGIQVLDAHTGVPRTARSLSGGETFLASLALALGLADVVQAESGGVSLETLFVDEGFGSLDQDTLEAALATLDELRAGGRSVGVISHVQQMQERIPARITVVPERGGGSRIVVAATPVAAG</sequence>
<evidence type="ECO:0000256" key="2">
    <source>
        <dbReference type="ARBA" id="ARBA00011322"/>
    </source>
</evidence>
<dbReference type="Pfam" id="PF13476">
    <property type="entry name" value="AAA_23"/>
    <property type="match status" value="1"/>
</dbReference>
<protein>
    <recommendedName>
        <fullName evidence="3">Nuclease SbcCD subunit C</fullName>
    </recommendedName>
</protein>
<accession>A0AA87UQY2</accession>
<dbReference type="AlphaFoldDB" id="A0AA87UQY2"/>
<evidence type="ECO:0000256" key="3">
    <source>
        <dbReference type="ARBA" id="ARBA00013368"/>
    </source>
</evidence>
<dbReference type="SUPFAM" id="SSF52540">
    <property type="entry name" value="P-loop containing nucleoside triphosphate hydrolases"/>
    <property type="match status" value="1"/>
</dbReference>
<feature type="coiled-coil region" evidence="4">
    <location>
        <begin position="609"/>
        <end position="636"/>
    </location>
</feature>
<feature type="compositionally biased region" description="Basic and acidic residues" evidence="5">
    <location>
        <begin position="220"/>
        <end position="229"/>
    </location>
</feature>
<evidence type="ECO:0000256" key="1">
    <source>
        <dbReference type="ARBA" id="ARBA00006930"/>
    </source>
</evidence>
<comment type="similarity">
    <text evidence="1">Belongs to the SMC family. SbcC subfamily.</text>
</comment>
<dbReference type="EMBL" id="BJUU01000001">
    <property type="protein sequence ID" value="GEK78945.1"/>
    <property type="molecule type" value="Genomic_DNA"/>
</dbReference>
<reference evidence="7 8" key="1">
    <citation type="submission" date="2019-07" db="EMBL/GenBank/DDBJ databases">
        <title>Whole genome shotgun sequence of Agrococcus baldri NBRC 103055.</title>
        <authorList>
            <person name="Hosoyama A."/>
            <person name="Uohara A."/>
            <person name="Ohji S."/>
            <person name="Ichikawa N."/>
        </authorList>
    </citation>
    <scope>NUCLEOTIDE SEQUENCE [LARGE SCALE GENOMIC DNA]</scope>
    <source>
        <strain evidence="7 8">NBRC 103055</strain>
    </source>
</reference>
<feature type="domain" description="Rad50/SbcC-type AAA" evidence="6">
    <location>
        <begin position="5"/>
        <end position="186"/>
    </location>
</feature>
<dbReference type="PANTHER" id="PTHR32114">
    <property type="entry name" value="ABC TRANSPORTER ABCH.3"/>
    <property type="match status" value="1"/>
</dbReference>
<evidence type="ECO:0000313" key="8">
    <source>
        <dbReference type="Proteomes" id="UP000321749"/>
    </source>
</evidence>
<dbReference type="Gene3D" id="3.40.50.300">
    <property type="entry name" value="P-loop containing nucleotide triphosphate hydrolases"/>
    <property type="match status" value="2"/>
</dbReference>
<comment type="subunit">
    <text evidence="2">Heterodimer of SbcC and SbcD.</text>
</comment>
<dbReference type="Pfam" id="PF13558">
    <property type="entry name" value="SbcC_Walker_B"/>
    <property type="match status" value="1"/>
</dbReference>
<feature type="region of interest" description="Disordered" evidence="5">
    <location>
        <begin position="220"/>
        <end position="246"/>
    </location>
</feature>
<proteinExistence type="inferred from homology"/>
<dbReference type="GO" id="GO:0006302">
    <property type="term" value="P:double-strand break repair"/>
    <property type="evidence" value="ECO:0007669"/>
    <property type="project" value="InterPro"/>
</dbReference>